<evidence type="ECO:0000256" key="1">
    <source>
        <dbReference type="SAM" id="MobiDB-lite"/>
    </source>
</evidence>
<accession>A0ABQ1E1X2</accession>
<feature type="compositionally biased region" description="Polar residues" evidence="1">
    <location>
        <begin position="78"/>
        <end position="87"/>
    </location>
</feature>
<keyword evidence="3" id="KW-1185">Reference proteome</keyword>
<gene>
    <name evidence="2" type="ORF">BUFA31_20760</name>
</gene>
<dbReference type="EMBL" id="BLYJ01000028">
    <property type="protein sequence ID" value="GFO88912.1"/>
    <property type="molecule type" value="Genomic_DNA"/>
</dbReference>
<evidence type="ECO:0000313" key="2">
    <source>
        <dbReference type="EMBL" id="GFO88912.1"/>
    </source>
</evidence>
<sequence length="149" mass="15933">MIEIKIAGNTAAEALADLTKLADLVRSGMMQPVGQREPELVSNSDTPDKAVSEPPTEENKDAVVSETAAEPVAEDSTPEQQTDSSADTAEPARAYTREEVRAETVAVAKKHGKQAVRDLLESLGAQGVSTLPPEKYPEFMQKLGEINAE</sequence>
<evidence type="ECO:0000313" key="3">
    <source>
        <dbReference type="Proteomes" id="UP000620147"/>
    </source>
</evidence>
<feature type="compositionally biased region" description="Basic and acidic residues" evidence="1">
    <location>
        <begin position="46"/>
        <end position="63"/>
    </location>
</feature>
<proteinExistence type="predicted"/>
<evidence type="ECO:0008006" key="4">
    <source>
        <dbReference type="Google" id="ProtNLM"/>
    </source>
</evidence>
<reference evidence="2 3" key="1">
    <citation type="submission" date="2020-06" db="EMBL/GenBank/DDBJ databases">
        <title>Characterization of fructooligosaccharide metabolism and fructooligosaccharide-degrading enzymes in human commensal butyrate producers.</title>
        <authorList>
            <person name="Tanno H."/>
            <person name="Fujii T."/>
            <person name="Hirano K."/>
            <person name="Maeno S."/>
            <person name="Tonozuka T."/>
            <person name="Sakamoto M."/>
            <person name="Ohkuma M."/>
            <person name="Tochio T."/>
            <person name="Endo A."/>
        </authorList>
    </citation>
    <scope>NUCLEOTIDE SEQUENCE [LARGE SCALE GENOMIC DNA]</scope>
    <source>
        <strain evidence="2 3">JCM 31056</strain>
    </source>
</reference>
<dbReference type="Proteomes" id="UP000620147">
    <property type="component" value="Unassembled WGS sequence"/>
</dbReference>
<protein>
    <recommendedName>
        <fullName evidence="4">rRNA biogenesis protein rrp5</fullName>
    </recommendedName>
</protein>
<comment type="caution">
    <text evidence="2">The sequence shown here is derived from an EMBL/GenBank/DDBJ whole genome shotgun (WGS) entry which is preliminary data.</text>
</comment>
<dbReference type="RefSeq" id="WP_188886386.1">
    <property type="nucleotide sequence ID" value="NZ_BLYJ01000028.1"/>
</dbReference>
<feature type="region of interest" description="Disordered" evidence="1">
    <location>
        <begin position="29"/>
        <end position="99"/>
    </location>
</feature>
<organism evidence="2 3">
    <name type="scientific">Butyricicoccus faecihominis</name>
    <dbReference type="NCBI Taxonomy" id="1712515"/>
    <lineage>
        <taxon>Bacteria</taxon>
        <taxon>Bacillati</taxon>
        <taxon>Bacillota</taxon>
        <taxon>Clostridia</taxon>
        <taxon>Eubacteriales</taxon>
        <taxon>Butyricicoccaceae</taxon>
        <taxon>Butyricicoccus</taxon>
    </lineage>
</organism>
<name>A0ABQ1E1X2_9FIRM</name>